<gene>
    <name evidence="1" type="ORF">CEXT_183951</name>
</gene>
<sequence length="85" mass="9411">MKIALIIQIMPSRGIPLQISWMHVQRRETKGLINCTTNTTYFGVPPPFITTKTPYCSQRLVSCGGCSAPQYSPTLEGLAFLKHNG</sequence>
<reference evidence="1 2" key="1">
    <citation type="submission" date="2021-06" db="EMBL/GenBank/DDBJ databases">
        <title>Caerostris extrusa draft genome.</title>
        <authorList>
            <person name="Kono N."/>
            <person name="Arakawa K."/>
        </authorList>
    </citation>
    <scope>NUCLEOTIDE SEQUENCE [LARGE SCALE GENOMIC DNA]</scope>
</reference>
<accession>A0AAV4XRA4</accession>
<evidence type="ECO:0000313" key="1">
    <source>
        <dbReference type="EMBL" id="GIY96908.1"/>
    </source>
</evidence>
<evidence type="ECO:0000313" key="2">
    <source>
        <dbReference type="Proteomes" id="UP001054945"/>
    </source>
</evidence>
<proteinExistence type="predicted"/>
<dbReference type="AlphaFoldDB" id="A0AAV4XRA4"/>
<protein>
    <submittedName>
        <fullName evidence="1">Uncharacterized protein</fullName>
    </submittedName>
</protein>
<comment type="caution">
    <text evidence="1">The sequence shown here is derived from an EMBL/GenBank/DDBJ whole genome shotgun (WGS) entry which is preliminary data.</text>
</comment>
<dbReference type="EMBL" id="BPLR01018099">
    <property type="protein sequence ID" value="GIY96908.1"/>
    <property type="molecule type" value="Genomic_DNA"/>
</dbReference>
<organism evidence="1 2">
    <name type="scientific">Caerostris extrusa</name>
    <name type="common">Bark spider</name>
    <name type="synonym">Caerostris bankana</name>
    <dbReference type="NCBI Taxonomy" id="172846"/>
    <lineage>
        <taxon>Eukaryota</taxon>
        <taxon>Metazoa</taxon>
        <taxon>Ecdysozoa</taxon>
        <taxon>Arthropoda</taxon>
        <taxon>Chelicerata</taxon>
        <taxon>Arachnida</taxon>
        <taxon>Araneae</taxon>
        <taxon>Araneomorphae</taxon>
        <taxon>Entelegynae</taxon>
        <taxon>Araneoidea</taxon>
        <taxon>Araneidae</taxon>
        <taxon>Caerostris</taxon>
    </lineage>
</organism>
<dbReference type="Proteomes" id="UP001054945">
    <property type="component" value="Unassembled WGS sequence"/>
</dbReference>
<name>A0AAV4XRA4_CAEEX</name>
<keyword evidence="2" id="KW-1185">Reference proteome</keyword>